<comment type="subunit">
    <text evidence="3">Homodimer.</text>
</comment>
<keyword evidence="3" id="KW-0324">Glycolysis</keyword>
<comment type="subcellular location">
    <subcellularLocation>
        <location evidence="3">Cytoplasm</location>
    </subcellularLocation>
</comment>
<comment type="pathway">
    <text evidence="3">Carbohydrate degradation; glycolysis; D-glyceraldehyde 3-phosphate from glycerone phosphate: step 1/1.</text>
</comment>
<dbReference type="GO" id="GO:0046166">
    <property type="term" value="P:glyceraldehyde-3-phosphate biosynthetic process"/>
    <property type="evidence" value="ECO:0007669"/>
    <property type="project" value="TreeGrafter"/>
</dbReference>
<comment type="pathway">
    <text evidence="3">Carbohydrate biosynthesis; gluconeogenesis.</text>
</comment>
<evidence type="ECO:0000256" key="2">
    <source>
        <dbReference type="ARBA" id="ARBA00023235"/>
    </source>
</evidence>
<dbReference type="EMBL" id="MHWD01000012">
    <property type="protein sequence ID" value="OHB04233.1"/>
    <property type="molecule type" value="Genomic_DNA"/>
</dbReference>
<dbReference type="Proteomes" id="UP000179283">
    <property type="component" value="Unassembled WGS sequence"/>
</dbReference>
<comment type="similarity">
    <text evidence="1 3">Belongs to the triosephosphate isomerase family.</text>
</comment>
<comment type="caution">
    <text evidence="4">The sequence shown here is derived from an EMBL/GenBank/DDBJ whole genome shotgun (WGS) entry which is preliminary data.</text>
</comment>
<dbReference type="CDD" id="cd00311">
    <property type="entry name" value="TIM"/>
    <property type="match status" value="1"/>
</dbReference>
<keyword evidence="3" id="KW-0312">Gluconeogenesis</keyword>
<dbReference type="NCBIfam" id="TIGR00419">
    <property type="entry name" value="tim"/>
    <property type="match status" value="1"/>
</dbReference>
<dbReference type="EC" id="5.3.1.1" evidence="3"/>
<evidence type="ECO:0000313" key="4">
    <source>
        <dbReference type="EMBL" id="OHB04233.1"/>
    </source>
</evidence>
<accession>A0A1G2U401</accession>
<dbReference type="GO" id="GO:0019563">
    <property type="term" value="P:glycerol catabolic process"/>
    <property type="evidence" value="ECO:0007669"/>
    <property type="project" value="TreeGrafter"/>
</dbReference>
<dbReference type="InterPro" id="IPR035990">
    <property type="entry name" value="TIM_sf"/>
</dbReference>
<comment type="catalytic activity">
    <reaction evidence="3">
        <text>D-glyceraldehyde 3-phosphate = dihydroxyacetone phosphate</text>
        <dbReference type="Rhea" id="RHEA:18585"/>
        <dbReference type="ChEBI" id="CHEBI:57642"/>
        <dbReference type="ChEBI" id="CHEBI:59776"/>
        <dbReference type="EC" id="5.3.1.1"/>
    </reaction>
</comment>
<proteinExistence type="inferred from homology"/>
<dbReference type="InterPro" id="IPR000652">
    <property type="entry name" value="Triosephosphate_isomerase"/>
</dbReference>
<evidence type="ECO:0000256" key="1">
    <source>
        <dbReference type="ARBA" id="ARBA00007422"/>
    </source>
</evidence>
<dbReference type="GO" id="GO:0005829">
    <property type="term" value="C:cytosol"/>
    <property type="evidence" value="ECO:0007669"/>
    <property type="project" value="TreeGrafter"/>
</dbReference>
<keyword evidence="3" id="KW-0963">Cytoplasm</keyword>
<dbReference type="SUPFAM" id="SSF51351">
    <property type="entry name" value="Triosephosphate isomerase (TIM)"/>
    <property type="match status" value="1"/>
</dbReference>
<dbReference type="Pfam" id="PF00121">
    <property type="entry name" value="TIM"/>
    <property type="match status" value="1"/>
</dbReference>
<dbReference type="InterPro" id="IPR013785">
    <property type="entry name" value="Aldolase_TIM"/>
</dbReference>
<evidence type="ECO:0000313" key="5">
    <source>
        <dbReference type="Proteomes" id="UP000179283"/>
    </source>
</evidence>
<dbReference type="PROSITE" id="PS51440">
    <property type="entry name" value="TIM_2"/>
    <property type="match status" value="1"/>
</dbReference>
<protein>
    <recommendedName>
        <fullName evidence="3">Triosephosphate isomerase</fullName>
        <ecNumber evidence="3">5.3.1.1</ecNumber>
    </recommendedName>
</protein>
<dbReference type="GO" id="GO:0006094">
    <property type="term" value="P:gluconeogenesis"/>
    <property type="evidence" value="ECO:0007669"/>
    <property type="project" value="UniProtKB-UniPathway"/>
</dbReference>
<sequence>MAKRLIIANWKMNPATLKEARALFQATKKKASTVARASVVIAPPSVYLAFCKPSKKVLLGAQNVAWADKGAFTGEISAVQLANLNVTYVIVGHSERRFLGETDEIISKKIKSVLKQSLIPVLCIGELERDNHGAYLRMVEDQIRKSLAGIGRESLAKVVIAYEPVWAIGKSSDEAVNSHKLHEMTIFIRKILSGMCGRDLAHKVQIIYGGSVEAKNALELIQNGNVSGFLVGHASLDIKGFGEIVKAVDARG</sequence>
<dbReference type="PANTHER" id="PTHR21139">
    <property type="entry name" value="TRIOSEPHOSPHATE ISOMERASE"/>
    <property type="match status" value="1"/>
</dbReference>
<dbReference type="GO" id="GO:0006096">
    <property type="term" value="P:glycolytic process"/>
    <property type="evidence" value="ECO:0007669"/>
    <property type="project" value="UniProtKB-UniRule"/>
</dbReference>
<evidence type="ECO:0000256" key="3">
    <source>
        <dbReference type="RuleBase" id="RU363013"/>
    </source>
</evidence>
<keyword evidence="2 3" id="KW-0413">Isomerase</keyword>
<dbReference type="GO" id="GO:0004807">
    <property type="term" value="F:triose-phosphate isomerase activity"/>
    <property type="evidence" value="ECO:0007669"/>
    <property type="project" value="UniProtKB-UniRule"/>
</dbReference>
<dbReference type="UniPathway" id="UPA00138"/>
<dbReference type="AlphaFoldDB" id="A0A1G2U401"/>
<name>A0A1G2U401_9BACT</name>
<reference evidence="4 5" key="1">
    <citation type="journal article" date="2016" name="Nat. Commun.">
        <title>Thousands of microbial genomes shed light on interconnected biogeochemical processes in an aquifer system.</title>
        <authorList>
            <person name="Anantharaman K."/>
            <person name="Brown C.T."/>
            <person name="Hug L.A."/>
            <person name="Sharon I."/>
            <person name="Castelle C.J."/>
            <person name="Probst A.J."/>
            <person name="Thomas B.C."/>
            <person name="Singh A."/>
            <person name="Wilkins M.J."/>
            <person name="Karaoz U."/>
            <person name="Brodie E.L."/>
            <person name="Williams K.H."/>
            <person name="Hubbard S.S."/>
            <person name="Banfield J.F."/>
        </authorList>
    </citation>
    <scope>NUCLEOTIDE SEQUENCE [LARGE SCALE GENOMIC DNA]</scope>
</reference>
<dbReference type="Gene3D" id="3.20.20.70">
    <property type="entry name" value="Aldolase class I"/>
    <property type="match status" value="1"/>
</dbReference>
<dbReference type="PANTHER" id="PTHR21139:SF42">
    <property type="entry name" value="TRIOSEPHOSPHATE ISOMERASE"/>
    <property type="match status" value="1"/>
</dbReference>
<gene>
    <name evidence="4" type="ORF">A2920_00790</name>
</gene>
<organism evidence="4 5">
    <name type="scientific">Candidatus Zambryskibacteria bacterium RIFCSPLOWO2_01_FULL_43_17</name>
    <dbReference type="NCBI Taxonomy" id="1802760"/>
    <lineage>
        <taxon>Bacteria</taxon>
        <taxon>Candidatus Zambryskiibacteriota</taxon>
    </lineage>
</organism>
<dbReference type="UniPathway" id="UPA00109">
    <property type="reaction ID" value="UER00189"/>
</dbReference>